<feature type="non-terminal residue" evidence="2">
    <location>
        <position position="1"/>
    </location>
</feature>
<feature type="domain" description="Ig-like" evidence="1">
    <location>
        <begin position="34"/>
        <end position="101"/>
    </location>
</feature>
<dbReference type="Pfam" id="PF13895">
    <property type="entry name" value="Ig_2"/>
    <property type="match status" value="1"/>
</dbReference>
<proteinExistence type="predicted"/>
<accession>A0A0B6Z3W3</accession>
<name>A0A0B6Z3W3_9EUPU</name>
<sequence length="101" mass="11211">RIEQTFTMQVTRSDQNLVVACFVRNTDFTSAQTPEICQNPSTELCSKTETFLINYGVSENSMAVSRNPEGDITQGQSVILNCLAPGFPLPSYTWIKDGDEN</sequence>
<organism evidence="2">
    <name type="scientific">Arion vulgaris</name>
    <dbReference type="NCBI Taxonomy" id="1028688"/>
    <lineage>
        <taxon>Eukaryota</taxon>
        <taxon>Metazoa</taxon>
        <taxon>Spiralia</taxon>
        <taxon>Lophotrochozoa</taxon>
        <taxon>Mollusca</taxon>
        <taxon>Gastropoda</taxon>
        <taxon>Heterobranchia</taxon>
        <taxon>Euthyneura</taxon>
        <taxon>Panpulmonata</taxon>
        <taxon>Eupulmonata</taxon>
        <taxon>Stylommatophora</taxon>
        <taxon>Helicina</taxon>
        <taxon>Arionoidea</taxon>
        <taxon>Arionidae</taxon>
        <taxon>Arion</taxon>
    </lineage>
</organism>
<dbReference type="InterPro" id="IPR013783">
    <property type="entry name" value="Ig-like_fold"/>
</dbReference>
<reference evidence="2" key="1">
    <citation type="submission" date="2014-12" db="EMBL/GenBank/DDBJ databases">
        <title>Insight into the proteome of Arion vulgaris.</title>
        <authorList>
            <person name="Aradska J."/>
            <person name="Bulat T."/>
            <person name="Smidak R."/>
            <person name="Sarate P."/>
            <person name="Gangsoo J."/>
            <person name="Sialana F."/>
            <person name="Bilban M."/>
            <person name="Lubec G."/>
        </authorList>
    </citation>
    <scope>NUCLEOTIDE SEQUENCE</scope>
    <source>
        <tissue evidence="2">Skin</tissue>
    </source>
</reference>
<dbReference type="EMBL" id="HACG01016177">
    <property type="protein sequence ID" value="CEK63042.1"/>
    <property type="molecule type" value="Transcribed_RNA"/>
</dbReference>
<evidence type="ECO:0000313" key="2">
    <source>
        <dbReference type="EMBL" id="CEK63042.1"/>
    </source>
</evidence>
<gene>
    <name evidence="2" type="primary">ORF46949</name>
</gene>
<dbReference type="InterPro" id="IPR036179">
    <property type="entry name" value="Ig-like_dom_sf"/>
</dbReference>
<dbReference type="AlphaFoldDB" id="A0A0B6Z3W3"/>
<dbReference type="PROSITE" id="PS50835">
    <property type="entry name" value="IG_LIKE"/>
    <property type="match status" value="1"/>
</dbReference>
<protein>
    <recommendedName>
        <fullName evidence="1">Ig-like domain-containing protein</fullName>
    </recommendedName>
</protein>
<feature type="non-terminal residue" evidence="2">
    <location>
        <position position="101"/>
    </location>
</feature>
<dbReference type="Gene3D" id="2.60.40.10">
    <property type="entry name" value="Immunoglobulins"/>
    <property type="match status" value="1"/>
</dbReference>
<dbReference type="SUPFAM" id="SSF48726">
    <property type="entry name" value="Immunoglobulin"/>
    <property type="match status" value="1"/>
</dbReference>
<evidence type="ECO:0000259" key="1">
    <source>
        <dbReference type="PROSITE" id="PS50835"/>
    </source>
</evidence>
<dbReference type="InterPro" id="IPR007110">
    <property type="entry name" value="Ig-like_dom"/>
</dbReference>